<dbReference type="GO" id="GO:0006449">
    <property type="term" value="P:regulation of translational termination"/>
    <property type="evidence" value="ECO:0007669"/>
    <property type="project" value="TreeGrafter"/>
</dbReference>
<dbReference type="GO" id="GO:0005737">
    <property type="term" value="C:cytoplasm"/>
    <property type="evidence" value="ECO:0007669"/>
    <property type="project" value="TreeGrafter"/>
</dbReference>
<feature type="region of interest" description="Disordered" evidence="10">
    <location>
        <begin position="372"/>
        <end position="409"/>
    </location>
</feature>
<evidence type="ECO:0000313" key="13">
    <source>
        <dbReference type="Proteomes" id="UP001159428"/>
    </source>
</evidence>
<evidence type="ECO:0000256" key="9">
    <source>
        <dbReference type="ARBA" id="ARBA00047444"/>
    </source>
</evidence>
<gene>
    <name evidence="12" type="ORF">PMEA_00006851</name>
</gene>
<evidence type="ECO:0000313" key="12">
    <source>
        <dbReference type="EMBL" id="CAH3115923.1"/>
    </source>
</evidence>
<dbReference type="InterPro" id="IPR006620">
    <property type="entry name" value="Pro_4_hyd_alph"/>
</dbReference>
<dbReference type="EMBL" id="CALNXJ010000015">
    <property type="protein sequence ID" value="CAH3115923.1"/>
    <property type="molecule type" value="Genomic_DNA"/>
</dbReference>
<accession>A0AAU9WJ62</accession>
<evidence type="ECO:0000256" key="8">
    <source>
        <dbReference type="ARBA" id="ARBA00029938"/>
    </source>
</evidence>
<organism evidence="12 13">
    <name type="scientific">Pocillopora meandrina</name>
    <dbReference type="NCBI Taxonomy" id="46732"/>
    <lineage>
        <taxon>Eukaryota</taxon>
        <taxon>Metazoa</taxon>
        <taxon>Cnidaria</taxon>
        <taxon>Anthozoa</taxon>
        <taxon>Hexacorallia</taxon>
        <taxon>Scleractinia</taxon>
        <taxon>Astrocoeniina</taxon>
        <taxon>Pocilloporidae</taxon>
        <taxon>Pocillopora</taxon>
    </lineage>
</organism>
<evidence type="ECO:0000256" key="3">
    <source>
        <dbReference type="ARBA" id="ARBA00022723"/>
    </source>
</evidence>
<evidence type="ECO:0000256" key="10">
    <source>
        <dbReference type="SAM" id="MobiDB-lite"/>
    </source>
</evidence>
<dbReference type="PANTHER" id="PTHR12117:SF0">
    <property type="entry name" value="PROLYL 3-HYDROXYLASE OGFOD1"/>
    <property type="match status" value="1"/>
</dbReference>
<dbReference type="SMART" id="SM00702">
    <property type="entry name" value="P4Hc"/>
    <property type="match status" value="1"/>
</dbReference>
<keyword evidence="6" id="KW-0560">Oxidoreductase</keyword>
<comment type="caution">
    <text evidence="12">The sequence shown here is derived from an EMBL/GenBank/DDBJ whole genome shotgun (WGS) entry which is preliminary data.</text>
</comment>
<evidence type="ECO:0000256" key="6">
    <source>
        <dbReference type="ARBA" id="ARBA00023002"/>
    </source>
</evidence>
<reference evidence="12 13" key="1">
    <citation type="submission" date="2022-05" db="EMBL/GenBank/DDBJ databases">
        <authorList>
            <consortium name="Genoscope - CEA"/>
            <person name="William W."/>
        </authorList>
    </citation>
    <scope>NUCLEOTIDE SEQUENCE [LARGE SCALE GENOMIC DNA]</scope>
</reference>
<sequence length="520" mass="60052">MESSKKRKAHSTNGASKSFKKPKSDFKGELLSHYFLSEEFKAKFIGAYRNEEDFNENGCMIHTKPFKCCFIPNFISDEEFLKSLEQDLLKLKFFEKSNDLYKFHQSDDLKKSSKLSISSLRNTLYNDFRRWLHEITGFVDLTDQVDMSCAKYEHTDVLLCHDDELEGRRIAYIFYLVPPDWEADDGGTLDLFCIDKHGQPDQITKSLVPQQNSLVFFEVTPVSFHQVSEVLSLSKTRLSISGWFHGNIIDRPTPYQEPHPKSLKPCTLEDEALVDWVNPMYLDTGVVKDIRARFKDESEIQLQEFLLENKYGEILEALRDDKIKWKYQGPANKRHFEQANTESAPSVVQQLNKLLQSKPMFKLLRTMTGLEMADVPLSDDEDDDDDDSEEEENSAETSNNRGESSKRGPCCHGSIRRWTHGCYTLVHDTDPEGEEFALDVMLYVGGKGWKTDYGGYTTYLTSGEDEELLTVHPQENSLALVYRDKETVRFVKHVNHSVQTDEGTANRDSKFFDFSFVYFE</sequence>
<dbReference type="PROSITE" id="PS51471">
    <property type="entry name" value="FE2OG_OXY"/>
    <property type="match status" value="1"/>
</dbReference>
<feature type="region of interest" description="Disordered" evidence="10">
    <location>
        <begin position="1"/>
        <end position="21"/>
    </location>
</feature>
<dbReference type="GO" id="GO:0005506">
    <property type="term" value="F:iron ion binding"/>
    <property type="evidence" value="ECO:0007669"/>
    <property type="project" value="InterPro"/>
</dbReference>
<evidence type="ECO:0000256" key="4">
    <source>
        <dbReference type="ARBA" id="ARBA00022896"/>
    </source>
</evidence>
<dbReference type="AlphaFoldDB" id="A0AAU9WJ62"/>
<feature type="domain" description="Fe2OG dioxygenase" evidence="11">
    <location>
        <begin position="143"/>
        <end position="246"/>
    </location>
</feature>
<name>A0AAU9WJ62_9CNID</name>
<dbReference type="InterPro" id="IPR019601">
    <property type="entry name" value="Oxoglutarate/Fe-dep_Oase_C"/>
</dbReference>
<dbReference type="PANTHER" id="PTHR12117">
    <property type="entry name" value="HISTONE ACETYLTRANSFERASE COMPLEX"/>
    <property type="match status" value="1"/>
</dbReference>
<proteinExistence type="inferred from homology"/>
<evidence type="ECO:0000259" key="11">
    <source>
        <dbReference type="PROSITE" id="PS51471"/>
    </source>
</evidence>
<keyword evidence="7" id="KW-0408">Iron</keyword>
<keyword evidence="3" id="KW-0479">Metal-binding</keyword>
<keyword evidence="13" id="KW-1185">Reference proteome</keyword>
<dbReference type="InterPro" id="IPR005123">
    <property type="entry name" value="Oxoglu/Fe-dep_dioxygenase_dom"/>
</dbReference>
<dbReference type="GO" id="GO:0031543">
    <property type="term" value="F:peptidyl-proline dioxygenase activity"/>
    <property type="evidence" value="ECO:0007669"/>
    <property type="project" value="UniProtKB-ARBA"/>
</dbReference>
<dbReference type="Proteomes" id="UP001159428">
    <property type="component" value="Unassembled WGS sequence"/>
</dbReference>
<dbReference type="GO" id="GO:0031418">
    <property type="term" value="F:L-ascorbic acid binding"/>
    <property type="evidence" value="ECO:0007669"/>
    <property type="project" value="UniProtKB-KW"/>
</dbReference>
<dbReference type="Pfam" id="PF10637">
    <property type="entry name" value="Ofd1_CTDD"/>
    <property type="match status" value="1"/>
</dbReference>
<evidence type="ECO:0000256" key="5">
    <source>
        <dbReference type="ARBA" id="ARBA00022964"/>
    </source>
</evidence>
<evidence type="ECO:0000256" key="7">
    <source>
        <dbReference type="ARBA" id="ARBA00023004"/>
    </source>
</evidence>
<dbReference type="Pfam" id="PF13661">
    <property type="entry name" value="2OG-FeII_Oxy_4"/>
    <property type="match status" value="1"/>
</dbReference>
<feature type="compositionally biased region" description="Acidic residues" evidence="10">
    <location>
        <begin position="377"/>
        <end position="394"/>
    </location>
</feature>
<evidence type="ECO:0000256" key="1">
    <source>
        <dbReference type="ARBA" id="ARBA00001961"/>
    </source>
</evidence>
<evidence type="ECO:0000256" key="2">
    <source>
        <dbReference type="ARBA" id="ARBA00007443"/>
    </source>
</evidence>
<feature type="compositionally biased region" description="Basic residues" evidence="10">
    <location>
        <begin position="1"/>
        <end position="10"/>
    </location>
</feature>
<keyword evidence="4" id="KW-0847">Vitamin C</keyword>
<dbReference type="InterPro" id="IPR039558">
    <property type="entry name" value="TPA1/OFD1_N"/>
</dbReference>
<comment type="similarity">
    <text evidence="2">Belongs to the TPA1 family.</text>
</comment>
<keyword evidence="5" id="KW-0223">Dioxygenase</keyword>
<protein>
    <recommendedName>
        <fullName evidence="8">uS12 prolyl 3-hydroxylase</fullName>
    </recommendedName>
</protein>
<dbReference type="InterPro" id="IPR051842">
    <property type="entry name" value="uS12_prolyl_hydroxylase"/>
</dbReference>
<comment type="cofactor">
    <cofactor evidence="1">
        <name>L-ascorbate</name>
        <dbReference type="ChEBI" id="CHEBI:38290"/>
    </cofactor>
</comment>
<comment type="catalytic activity">
    <reaction evidence="9">
        <text>[ribosomal protein uS12]-L-proline + 2-oxoglutarate + O2 = [ribosomal protein uS12]-(3S)-3-hydroxy-L-proline + succinate + CO2</text>
        <dbReference type="Rhea" id="RHEA:54156"/>
        <dbReference type="Rhea" id="RHEA-COMP:13816"/>
        <dbReference type="Rhea" id="RHEA-COMP:13818"/>
        <dbReference type="ChEBI" id="CHEBI:15379"/>
        <dbReference type="ChEBI" id="CHEBI:16526"/>
        <dbReference type="ChEBI" id="CHEBI:16810"/>
        <dbReference type="ChEBI" id="CHEBI:30031"/>
        <dbReference type="ChEBI" id="CHEBI:50342"/>
        <dbReference type="ChEBI" id="CHEBI:85428"/>
    </reaction>
</comment>
<dbReference type="FunFam" id="2.60.120.620:FF:000034">
    <property type="entry name" value="2-oxoglutarate and iron-dependent oxygenase domain-containing 1"/>
    <property type="match status" value="1"/>
</dbReference>
<dbReference type="Gene3D" id="2.60.120.620">
    <property type="entry name" value="q2cbj1_9rhob like domain"/>
    <property type="match status" value="2"/>
</dbReference>